<dbReference type="Proteomes" id="UP000438429">
    <property type="component" value="Unassembled WGS sequence"/>
</dbReference>
<evidence type="ECO:0000313" key="1">
    <source>
        <dbReference type="EMBL" id="KAF0032276.1"/>
    </source>
</evidence>
<name>A0A6A4SAQ3_SCOMX</name>
<dbReference type="AlphaFoldDB" id="A0A6A4SAQ3"/>
<reference evidence="1 2" key="1">
    <citation type="submission" date="2019-06" db="EMBL/GenBank/DDBJ databases">
        <title>Draft genomes of female and male turbot (Scophthalmus maximus).</title>
        <authorList>
            <person name="Xu H."/>
            <person name="Xu X.-W."/>
            <person name="Shao C."/>
            <person name="Chen S."/>
        </authorList>
    </citation>
    <scope>NUCLEOTIDE SEQUENCE [LARGE SCALE GENOMIC DNA]</scope>
    <source>
        <strain evidence="1">Ysfricsl-2016a</strain>
        <tissue evidence="1">Blood</tissue>
    </source>
</reference>
<proteinExistence type="predicted"/>
<accession>A0A6A4SAQ3</accession>
<protein>
    <submittedName>
        <fullName evidence="1">Uncharacterized protein</fullName>
    </submittedName>
</protein>
<gene>
    <name evidence="1" type="ORF">F2P81_014566</name>
</gene>
<evidence type="ECO:0000313" key="2">
    <source>
        <dbReference type="Proteomes" id="UP000438429"/>
    </source>
</evidence>
<dbReference type="EMBL" id="VEVO01000013">
    <property type="protein sequence ID" value="KAF0032276.1"/>
    <property type="molecule type" value="Genomic_DNA"/>
</dbReference>
<sequence length="143" mass="16091">MATDEGEKCFTAQLCDCYDDIIRVLADSALHVDTLRMHRYNSKMEKVSERYIVNSSSANKSAGKTSTTGGKESVISLKTRCHLMIVSVEKTGLCLHSTRLLSEVKGGAPEDTDLFILRGKADHRLFRWTLENHQHSTFSKDIR</sequence>
<comment type="caution">
    <text evidence="1">The sequence shown here is derived from an EMBL/GenBank/DDBJ whole genome shotgun (WGS) entry which is preliminary data.</text>
</comment>
<organism evidence="1 2">
    <name type="scientific">Scophthalmus maximus</name>
    <name type="common">Turbot</name>
    <name type="synonym">Psetta maxima</name>
    <dbReference type="NCBI Taxonomy" id="52904"/>
    <lineage>
        <taxon>Eukaryota</taxon>
        <taxon>Metazoa</taxon>
        <taxon>Chordata</taxon>
        <taxon>Craniata</taxon>
        <taxon>Vertebrata</taxon>
        <taxon>Euteleostomi</taxon>
        <taxon>Actinopterygii</taxon>
        <taxon>Neopterygii</taxon>
        <taxon>Teleostei</taxon>
        <taxon>Neoteleostei</taxon>
        <taxon>Acanthomorphata</taxon>
        <taxon>Carangaria</taxon>
        <taxon>Pleuronectiformes</taxon>
        <taxon>Pleuronectoidei</taxon>
        <taxon>Scophthalmidae</taxon>
        <taxon>Scophthalmus</taxon>
    </lineage>
</organism>